<dbReference type="InterPro" id="IPR050923">
    <property type="entry name" value="Cell_Proc_Reg/RNA_Proc"/>
</dbReference>
<dbReference type="PANTHER" id="PTHR23308">
    <property type="entry name" value="NUCLEAR INHIBITOR OF PROTEIN PHOSPHATASE-1"/>
    <property type="match status" value="1"/>
</dbReference>
<proteinExistence type="predicted"/>
<reference evidence="2" key="2">
    <citation type="submission" date="2024-10" db="UniProtKB">
        <authorList>
            <consortium name="EnsemblProtists"/>
        </authorList>
    </citation>
    <scope>IDENTIFICATION</scope>
</reference>
<dbReference type="AlphaFoldDB" id="A0A0D3J6R6"/>
<keyword evidence="3" id="KW-1185">Reference proteome</keyword>
<dbReference type="SUPFAM" id="SSF49879">
    <property type="entry name" value="SMAD/FHA domain"/>
    <property type="match status" value="1"/>
</dbReference>
<name>A0A0D3J6R6_EMIH1</name>
<feature type="domain" description="FHA" evidence="1">
    <location>
        <begin position="29"/>
        <end position="54"/>
    </location>
</feature>
<dbReference type="PROSITE" id="PS50006">
    <property type="entry name" value="FHA_DOMAIN"/>
    <property type="match status" value="1"/>
</dbReference>
<protein>
    <recommendedName>
        <fullName evidence="1">FHA domain-containing protein</fullName>
    </recommendedName>
</protein>
<dbReference type="Gene3D" id="2.60.200.20">
    <property type="match status" value="1"/>
</dbReference>
<accession>A0A0D3J6R6</accession>
<reference evidence="3" key="1">
    <citation type="journal article" date="2013" name="Nature">
        <title>Pan genome of the phytoplankton Emiliania underpins its global distribution.</title>
        <authorList>
            <person name="Read B.A."/>
            <person name="Kegel J."/>
            <person name="Klute M.J."/>
            <person name="Kuo A."/>
            <person name="Lefebvre S.C."/>
            <person name="Maumus F."/>
            <person name="Mayer C."/>
            <person name="Miller J."/>
            <person name="Monier A."/>
            <person name="Salamov A."/>
            <person name="Young J."/>
            <person name="Aguilar M."/>
            <person name="Claverie J.M."/>
            <person name="Frickenhaus S."/>
            <person name="Gonzalez K."/>
            <person name="Herman E.K."/>
            <person name="Lin Y.C."/>
            <person name="Napier J."/>
            <person name="Ogata H."/>
            <person name="Sarno A.F."/>
            <person name="Shmutz J."/>
            <person name="Schroeder D."/>
            <person name="de Vargas C."/>
            <person name="Verret F."/>
            <person name="von Dassow P."/>
            <person name="Valentin K."/>
            <person name="Van de Peer Y."/>
            <person name="Wheeler G."/>
            <person name="Dacks J.B."/>
            <person name="Delwiche C.F."/>
            <person name="Dyhrman S.T."/>
            <person name="Glockner G."/>
            <person name="John U."/>
            <person name="Richards T."/>
            <person name="Worden A.Z."/>
            <person name="Zhang X."/>
            <person name="Grigoriev I.V."/>
            <person name="Allen A.E."/>
            <person name="Bidle K."/>
            <person name="Borodovsky M."/>
            <person name="Bowler C."/>
            <person name="Brownlee C."/>
            <person name="Cock J.M."/>
            <person name="Elias M."/>
            <person name="Gladyshev V.N."/>
            <person name="Groth M."/>
            <person name="Guda C."/>
            <person name="Hadaegh A."/>
            <person name="Iglesias-Rodriguez M.D."/>
            <person name="Jenkins J."/>
            <person name="Jones B.M."/>
            <person name="Lawson T."/>
            <person name="Leese F."/>
            <person name="Lindquist E."/>
            <person name="Lobanov A."/>
            <person name="Lomsadze A."/>
            <person name="Malik S.B."/>
            <person name="Marsh M.E."/>
            <person name="Mackinder L."/>
            <person name="Mock T."/>
            <person name="Mueller-Roeber B."/>
            <person name="Pagarete A."/>
            <person name="Parker M."/>
            <person name="Probert I."/>
            <person name="Quesneville H."/>
            <person name="Raines C."/>
            <person name="Rensing S.A."/>
            <person name="Riano-Pachon D.M."/>
            <person name="Richier S."/>
            <person name="Rokitta S."/>
            <person name="Shiraiwa Y."/>
            <person name="Soanes D.M."/>
            <person name="van der Giezen M."/>
            <person name="Wahlund T.M."/>
            <person name="Williams B."/>
            <person name="Wilson W."/>
            <person name="Wolfe G."/>
            <person name="Wurch L.L."/>
        </authorList>
    </citation>
    <scope>NUCLEOTIDE SEQUENCE</scope>
</reference>
<dbReference type="PaxDb" id="2903-EOD19201"/>
<dbReference type="Proteomes" id="UP000013827">
    <property type="component" value="Unassembled WGS sequence"/>
</dbReference>
<evidence type="ECO:0000313" key="2">
    <source>
        <dbReference type="EnsemblProtists" id="EOD19201"/>
    </source>
</evidence>
<dbReference type="RefSeq" id="XP_005771630.1">
    <property type="nucleotide sequence ID" value="XM_005771573.1"/>
</dbReference>
<dbReference type="HOGENOM" id="CLU_1242936_0_0_1"/>
<dbReference type="EnsemblProtists" id="EOD19201">
    <property type="protein sequence ID" value="EOD19201"/>
    <property type="gene ID" value="EMIHUDRAFT_458785"/>
</dbReference>
<dbReference type="KEGG" id="ehx:EMIHUDRAFT_458785"/>
<sequence>MGTGASLAVNLVEGGEVVQALDLSQKKAYVLGRSREQADYVVPDESVSRQHAALMHGPPDPPRPGEAHEALLTPWRCRCGWENRPTNGVCGGGRRPYGCGVNRAVGCPDYRPATAAQTSLHVADLGSTKGTFLDTGDGVWRRLQQQTPIRVPPGGRLRLGECETLVVRPAPPSQPAHHPTQSIVPMGAAALAAARAAAASRAAEDDKTSAYRKAMEAAAALVA</sequence>
<evidence type="ECO:0000259" key="1">
    <source>
        <dbReference type="PROSITE" id="PS50006"/>
    </source>
</evidence>
<dbReference type="Pfam" id="PF00498">
    <property type="entry name" value="FHA"/>
    <property type="match status" value="1"/>
</dbReference>
<organism evidence="2 3">
    <name type="scientific">Emiliania huxleyi (strain CCMP1516)</name>
    <dbReference type="NCBI Taxonomy" id="280463"/>
    <lineage>
        <taxon>Eukaryota</taxon>
        <taxon>Haptista</taxon>
        <taxon>Haptophyta</taxon>
        <taxon>Prymnesiophyceae</taxon>
        <taxon>Isochrysidales</taxon>
        <taxon>Noelaerhabdaceae</taxon>
        <taxon>Emiliania</taxon>
    </lineage>
</organism>
<dbReference type="InterPro" id="IPR008984">
    <property type="entry name" value="SMAD_FHA_dom_sf"/>
</dbReference>
<dbReference type="GeneID" id="17264747"/>
<evidence type="ECO:0000313" key="3">
    <source>
        <dbReference type="Proteomes" id="UP000013827"/>
    </source>
</evidence>
<dbReference type="InterPro" id="IPR000253">
    <property type="entry name" value="FHA_dom"/>
</dbReference>